<dbReference type="InterPro" id="IPR009057">
    <property type="entry name" value="Homeodomain-like_sf"/>
</dbReference>
<organism evidence="2">
    <name type="scientific">Siphoviridae sp. ctfWC31</name>
    <dbReference type="NCBI Taxonomy" id="2826414"/>
    <lineage>
        <taxon>Viruses</taxon>
        <taxon>Duplodnaviria</taxon>
        <taxon>Heunggongvirae</taxon>
        <taxon>Uroviricota</taxon>
        <taxon>Caudoviricetes</taxon>
    </lineage>
</organism>
<evidence type="ECO:0000256" key="1">
    <source>
        <dbReference type="SAM" id="MobiDB-lite"/>
    </source>
</evidence>
<name>A0A8S5N633_9CAUD</name>
<sequence length="186" mass="21672">MAKYNKEVKRIIFECLSKGDTQKEAGFKAGISENTFNQWWHKKNDFRELVEKAKAKYRETLRIKLETALYKKATGYVEEEVETEYRSDKDGNPQIKYKRVKQKHFSPDTGALVFALSNIAPEKWKNRQQVQNEDITGKPKDELQEYHFEGVPDDVLFNIADAMQDSRAEQERKLKGNGKESSTESE</sequence>
<dbReference type="Gene3D" id="1.10.10.60">
    <property type="entry name" value="Homeodomain-like"/>
    <property type="match status" value="1"/>
</dbReference>
<dbReference type="EMBL" id="BK015078">
    <property type="protein sequence ID" value="DAD90137.1"/>
    <property type="molecule type" value="Genomic_DNA"/>
</dbReference>
<reference evidence="2" key="1">
    <citation type="journal article" date="2021" name="Proc. Natl. Acad. Sci. U.S.A.">
        <title>A Catalog of Tens of Thousands of Viruses from Human Metagenomes Reveals Hidden Associations with Chronic Diseases.</title>
        <authorList>
            <person name="Tisza M.J."/>
            <person name="Buck C.B."/>
        </authorList>
    </citation>
    <scope>NUCLEOTIDE SEQUENCE</scope>
    <source>
        <strain evidence="2">CtfWC31</strain>
    </source>
</reference>
<dbReference type="SUPFAM" id="SSF46689">
    <property type="entry name" value="Homeodomain-like"/>
    <property type="match status" value="1"/>
</dbReference>
<accession>A0A8S5N633</accession>
<evidence type="ECO:0000313" key="2">
    <source>
        <dbReference type="EMBL" id="DAD90137.1"/>
    </source>
</evidence>
<proteinExistence type="predicted"/>
<protein>
    <submittedName>
        <fullName evidence="2">Terminase small subunit</fullName>
    </submittedName>
</protein>
<feature type="region of interest" description="Disordered" evidence="1">
    <location>
        <begin position="166"/>
        <end position="186"/>
    </location>
</feature>